<feature type="transmembrane region" description="Helical" evidence="1">
    <location>
        <begin position="61"/>
        <end position="85"/>
    </location>
</feature>
<dbReference type="SUPFAM" id="SSF109604">
    <property type="entry name" value="HD-domain/PDEase-like"/>
    <property type="match status" value="1"/>
</dbReference>
<organism evidence="4 5">
    <name type="scientific">Moorella mulderi DSM 14980</name>
    <dbReference type="NCBI Taxonomy" id="1122241"/>
    <lineage>
        <taxon>Bacteria</taxon>
        <taxon>Bacillati</taxon>
        <taxon>Bacillota</taxon>
        <taxon>Clostridia</taxon>
        <taxon>Neomoorellales</taxon>
        <taxon>Neomoorellaceae</taxon>
        <taxon>Neomoorella</taxon>
    </lineage>
</organism>
<evidence type="ECO:0000256" key="1">
    <source>
        <dbReference type="SAM" id="Phobius"/>
    </source>
</evidence>
<dbReference type="AlphaFoldDB" id="A0A151AU92"/>
<evidence type="ECO:0000259" key="2">
    <source>
        <dbReference type="PROSITE" id="PS51831"/>
    </source>
</evidence>
<evidence type="ECO:0000259" key="3">
    <source>
        <dbReference type="PROSITE" id="PS51832"/>
    </source>
</evidence>
<dbReference type="Pfam" id="PF13487">
    <property type="entry name" value="HD_5"/>
    <property type="match status" value="1"/>
</dbReference>
<dbReference type="InterPro" id="IPR006675">
    <property type="entry name" value="HDIG_dom"/>
</dbReference>
<reference evidence="4 5" key="1">
    <citation type="submission" date="2016-02" db="EMBL/GenBank/DDBJ databases">
        <title>Genome sequence of Moorella mulderi DSM 14980.</title>
        <authorList>
            <person name="Poehlein A."/>
            <person name="Daniel R."/>
        </authorList>
    </citation>
    <scope>NUCLEOTIDE SEQUENCE [LARGE SCALE GENOMIC DNA]</scope>
    <source>
        <strain evidence="4 5">DSM 14980</strain>
    </source>
</reference>
<dbReference type="RefSeq" id="WP_084785628.1">
    <property type="nucleotide sequence ID" value="NZ_LTBC01000013.1"/>
</dbReference>
<dbReference type="EMBL" id="LTBC01000013">
    <property type="protein sequence ID" value="KYH31229.1"/>
    <property type="molecule type" value="Genomic_DNA"/>
</dbReference>
<dbReference type="PROSITE" id="PS51831">
    <property type="entry name" value="HD"/>
    <property type="match status" value="1"/>
</dbReference>
<dbReference type="InterPro" id="IPR006674">
    <property type="entry name" value="HD_domain"/>
</dbReference>
<keyword evidence="5" id="KW-1185">Reference proteome</keyword>
<dbReference type="Gene3D" id="1.10.3210.10">
    <property type="entry name" value="Hypothetical protein af1432"/>
    <property type="match status" value="1"/>
</dbReference>
<dbReference type="SMART" id="SM00471">
    <property type="entry name" value="HDc"/>
    <property type="match status" value="1"/>
</dbReference>
<comment type="caution">
    <text evidence="4">The sequence shown here is derived from an EMBL/GenBank/DDBJ whole genome shotgun (WGS) entry which is preliminary data.</text>
</comment>
<feature type="domain" description="HD" evidence="2">
    <location>
        <begin position="157"/>
        <end position="280"/>
    </location>
</feature>
<dbReference type="CDD" id="cd00077">
    <property type="entry name" value="HDc"/>
    <property type="match status" value="1"/>
</dbReference>
<dbReference type="Proteomes" id="UP000075670">
    <property type="component" value="Unassembled WGS sequence"/>
</dbReference>
<dbReference type="PATRIC" id="fig|1122241.3.peg.2620"/>
<feature type="transmembrane region" description="Helical" evidence="1">
    <location>
        <begin position="105"/>
        <end position="125"/>
    </location>
</feature>
<keyword evidence="1" id="KW-1133">Transmembrane helix</keyword>
<name>A0A151AU92_9FIRM</name>
<gene>
    <name evidence="4" type="primary">rpfG_7</name>
    <name evidence="4" type="ORF">MOMUL_24590</name>
</gene>
<keyword evidence="1" id="KW-0472">Membrane</keyword>
<evidence type="ECO:0000313" key="4">
    <source>
        <dbReference type="EMBL" id="KYH31229.1"/>
    </source>
</evidence>
<feature type="domain" description="HD-GYP" evidence="3">
    <location>
        <begin position="135"/>
        <end position="331"/>
    </location>
</feature>
<protein>
    <submittedName>
        <fullName evidence="4">Cyclic di-GMP phosphodiesterase response regulator RpfG</fullName>
        <ecNumber evidence="4">3.1.4.52</ecNumber>
    </submittedName>
</protein>
<dbReference type="InterPro" id="IPR003607">
    <property type="entry name" value="HD/PDEase_dom"/>
</dbReference>
<dbReference type="NCBIfam" id="TIGR00277">
    <property type="entry name" value="HDIG"/>
    <property type="match status" value="1"/>
</dbReference>
<accession>A0A151AU92</accession>
<dbReference type="PROSITE" id="PS51832">
    <property type="entry name" value="HD_GYP"/>
    <property type="match status" value="1"/>
</dbReference>
<dbReference type="PANTHER" id="PTHR43155">
    <property type="entry name" value="CYCLIC DI-GMP PHOSPHODIESTERASE PA4108-RELATED"/>
    <property type="match status" value="1"/>
</dbReference>
<proteinExistence type="predicted"/>
<keyword evidence="4" id="KW-0378">Hydrolase</keyword>
<dbReference type="GO" id="GO:0071111">
    <property type="term" value="F:cyclic-guanylate-specific phosphodiesterase activity"/>
    <property type="evidence" value="ECO:0007669"/>
    <property type="project" value="UniProtKB-EC"/>
</dbReference>
<keyword evidence="1" id="KW-0812">Transmembrane</keyword>
<dbReference type="EC" id="3.1.4.52" evidence="4"/>
<feature type="transmembrane region" description="Helical" evidence="1">
    <location>
        <begin position="30"/>
        <end position="49"/>
    </location>
</feature>
<evidence type="ECO:0000313" key="5">
    <source>
        <dbReference type="Proteomes" id="UP000075670"/>
    </source>
</evidence>
<dbReference type="OrthoDB" id="10822at2"/>
<dbReference type="PANTHER" id="PTHR43155:SF2">
    <property type="entry name" value="CYCLIC DI-GMP PHOSPHODIESTERASE PA4108"/>
    <property type="match status" value="1"/>
</dbReference>
<sequence>MGRGQRLYSEGIANKWAINNLIFTSPAARVLLRSAAALSLLAVTMLNNHARSLSYQIVLDFLYLGPVTVAAWNSLLEGLTFALIAGCLRMFTNPLAFSAMRASDYVDFLVVTGFYLIVPVTIELLRRLARQRQQLRRNLQLTTEALLEALQLRDQYTGRHSRQVAAYARRIAASLGLSPHFQECLYLAGLLHDIGKIGIDDACLNKPGALTPEEWQAIRHHPVLGYKIIKKVTGNQQIIARAVLYHHERYDGRGYPRGLKGATIPLEARILSVADCFNAMTTDRVYRQALAPDEAVKELRRCAGSQFDPEIVDIFCRILAGDGLTQNREEEKEANSL</sequence>
<dbReference type="InterPro" id="IPR037522">
    <property type="entry name" value="HD_GYP_dom"/>
</dbReference>